<evidence type="ECO:0000259" key="2">
    <source>
        <dbReference type="PROSITE" id="PS50158"/>
    </source>
</evidence>
<name>A0A5N5EW89_9ROSA</name>
<dbReference type="OrthoDB" id="1845088at2759"/>
<dbReference type="InterPro" id="IPR029472">
    <property type="entry name" value="Copia-like_N"/>
</dbReference>
<dbReference type="PROSITE" id="PS50158">
    <property type="entry name" value="ZF_CCHC"/>
    <property type="match status" value="1"/>
</dbReference>
<evidence type="ECO:0000313" key="4">
    <source>
        <dbReference type="Proteomes" id="UP000327157"/>
    </source>
</evidence>
<dbReference type="Proteomes" id="UP000327157">
    <property type="component" value="Chromosome 7"/>
</dbReference>
<organism evidence="3 4">
    <name type="scientific">Pyrus ussuriensis x Pyrus communis</name>
    <dbReference type="NCBI Taxonomy" id="2448454"/>
    <lineage>
        <taxon>Eukaryota</taxon>
        <taxon>Viridiplantae</taxon>
        <taxon>Streptophyta</taxon>
        <taxon>Embryophyta</taxon>
        <taxon>Tracheophyta</taxon>
        <taxon>Spermatophyta</taxon>
        <taxon>Magnoliopsida</taxon>
        <taxon>eudicotyledons</taxon>
        <taxon>Gunneridae</taxon>
        <taxon>Pentapetalae</taxon>
        <taxon>rosids</taxon>
        <taxon>fabids</taxon>
        <taxon>Rosales</taxon>
        <taxon>Rosaceae</taxon>
        <taxon>Amygdaloideae</taxon>
        <taxon>Maleae</taxon>
        <taxon>Pyrus</taxon>
    </lineage>
</organism>
<gene>
    <name evidence="3" type="ORF">D8674_030485</name>
</gene>
<dbReference type="EMBL" id="SMOL01000781">
    <property type="protein sequence ID" value="KAB2595035.1"/>
    <property type="molecule type" value="Genomic_DNA"/>
</dbReference>
<dbReference type="GO" id="GO:0008270">
    <property type="term" value="F:zinc ion binding"/>
    <property type="evidence" value="ECO:0007669"/>
    <property type="project" value="UniProtKB-KW"/>
</dbReference>
<sequence length="207" mass="22214">MAENNNTNSTTQTNPSYLPTAHTSITSFSSAMTSVVNIKLDRSNYPLWLAQILHVLKSRDLMGYVNGSIVCPPKNLAASTEMILSWINGSLTASVLSTTKKGDLSVADYLDCMNAIADNLALAHDTPITYPTLKALLLTAERRMTVGYPSNRGGAINNGNQRGFIPRNNNNQRGGASTGSCDQCNLNGECIKCQICGKPGHPAVDCY</sequence>
<dbReference type="PANTHER" id="PTHR47481">
    <property type="match status" value="1"/>
</dbReference>
<evidence type="ECO:0000313" key="3">
    <source>
        <dbReference type="EMBL" id="KAB2595035.1"/>
    </source>
</evidence>
<feature type="domain" description="CCHC-type" evidence="2">
    <location>
        <begin position="192"/>
        <end position="206"/>
    </location>
</feature>
<keyword evidence="1" id="KW-0863">Zinc-finger</keyword>
<dbReference type="GO" id="GO:0003676">
    <property type="term" value="F:nucleic acid binding"/>
    <property type="evidence" value="ECO:0007669"/>
    <property type="project" value="InterPro"/>
</dbReference>
<protein>
    <recommendedName>
        <fullName evidence="2">CCHC-type domain-containing protein</fullName>
    </recommendedName>
</protein>
<accession>A0A5N5EW89</accession>
<keyword evidence="4" id="KW-1185">Reference proteome</keyword>
<keyword evidence="1" id="KW-0479">Metal-binding</keyword>
<reference evidence="4" key="2">
    <citation type="submission" date="2019-10" db="EMBL/GenBank/DDBJ databases">
        <title>A de novo genome assembly of a pear dwarfing rootstock.</title>
        <authorList>
            <person name="Wang F."/>
            <person name="Wang J."/>
            <person name="Li S."/>
            <person name="Zhang Y."/>
            <person name="Fang M."/>
            <person name="Ma L."/>
            <person name="Zhao Y."/>
            <person name="Jiang S."/>
        </authorList>
    </citation>
    <scope>NUCLEOTIDE SEQUENCE [LARGE SCALE GENOMIC DNA]</scope>
</reference>
<dbReference type="PANTHER" id="PTHR47481:SF30">
    <property type="entry name" value="CCHC-TYPE DOMAIN-CONTAINING PROTEIN"/>
    <property type="match status" value="1"/>
</dbReference>
<evidence type="ECO:0000256" key="1">
    <source>
        <dbReference type="PROSITE-ProRule" id="PRU00047"/>
    </source>
</evidence>
<dbReference type="InterPro" id="IPR001878">
    <property type="entry name" value="Znf_CCHC"/>
</dbReference>
<comment type="caution">
    <text evidence="3">The sequence shown here is derived from an EMBL/GenBank/DDBJ whole genome shotgun (WGS) entry which is preliminary data.</text>
</comment>
<dbReference type="AlphaFoldDB" id="A0A5N5EW89"/>
<dbReference type="Pfam" id="PF14244">
    <property type="entry name" value="Retrotran_gag_3"/>
    <property type="match status" value="1"/>
</dbReference>
<keyword evidence="1" id="KW-0862">Zinc</keyword>
<reference evidence="3 4" key="1">
    <citation type="submission" date="2019-09" db="EMBL/GenBank/DDBJ databases">
        <authorList>
            <person name="Ou C."/>
        </authorList>
    </citation>
    <scope>NUCLEOTIDE SEQUENCE [LARGE SCALE GENOMIC DNA]</scope>
    <source>
        <strain evidence="3">S2</strain>
        <tissue evidence="3">Leaf</tissue>
    </source>
</reference>
<reference evidence="3 4" key="3">
    <citation type="submission" date="2019-11" db="EMBL/GenBank/DDBJ databases">
        <title>A de novo genome assembly of a pear dwarfing rootstock.</title>
        <authorList>
            <person name="Wang F."/>
            <person name="Wang J."/>
            <person name="Li S."/>
            <person name="Zhang Y."/>
            <person name="Fang M."/>
            <person name="Ma L."/>
            <person name="Zhao Y."/>
            <person name="Jiang S."/>
        </authorList>
    </citation>
    <scope>NUCLEOTIDE SEQUENCE [LARGE SCALE GENOMIC DNA]</scope>
    <source>
        <strain evidence="3">S2</strain>
        <tissue evidence="3">Leaf</tissue>
    </source>
</reference>
<proteinExistence type="predicted"/>